<protein>
    <submittedName>
        <fullName evidence="2">Uncharacterized protein</fullName>
    </submittedName>
</protein>
<feature type="region of interest" description="Disordered" evidence="1">
    <location>
        <begin position="85"/>
        <end position="114"/>
    </location>
</feature>
<gene>
    <name evidence="2" type="ORF">ACFSJE_02745</name>
</gene>
<dbReference type="Proteomes" id="UP001597342">
    <property type="component" value="Unassembled WGS sequence"/>
</dbReference>
<evidence type="ECO:0000313" key="2">
    <source>
        <dbReference type="EMBL" id="MFD2098675.1"/>
    </source>
</evidence>
<accession>A0ABW4XUC5</accession>
<evidence type="ECO:0000313" key="3">
    <source>
        <dbReference type="Proteomes" id="UP001597342"/>
    </source>
</evidence>
<organism evidence="2 3">
    <name type="scientific">Flagellimonas iocasae</name>
    <dbReference type="NCBI Taxonomy" id="2055905"/>
    <lineage>
        <taxon>Bacteria</taxon>
        <taxon>Pseudomonadati</taxon>
        <taxon>Bacteroidota</taxon>
        <taxon>Flavobacteriia</taxon>
        <taxon>Flavobacteriales</taxon>
        <taxon>Flavobacteriaceae</taxon>
        <taxon>Flagellimonas</taxon>
    </lineage>
</organism>
<keyword evidence="3" id="KW-1185">Reference proteome</keyword>
<dbReference type="RefSeq" id="WP_379829449.1">
    <property type="nucleotide sequence ID" value="NZ_JBHUHU010000001.1"/>
</dbReference>
<evidence type="ECO:0000256" key="1">
    <source>
        <dbReference type="SAM" id="MobiDB-lite"/>
    </source>
</evidence>
<sequence length="114" mass="13107">MKRILIDYKKLDHSVAAVLIDSYPYGYGDDDIITLKKPNGEIIEAVEVKTEDTIYLVKISQSLSNFIANFEETIERELEKGLEKEAVLDEDEPSYNDSDFEPEHDSELENDSLY</sequence>
<feature type="compositionally biased region" description="Acidic residues" evidence="1">
    <location>
        <begin position="88"/>
        <end position="100"/>
    </location>
</feature>
<name>A0ABW4XUC5_9FLAO</name>
<comment type="caution">
    <text evidence="2">The sequence shown here is derived from an EMBL/GenBank/DDBJ whole genome shotgun (WGS) entry which is preliminary data.</text>
</comment>
<dbReference type="EMBL" id="JBHUHU010000001">
    <property type="protein sequence ID" value="MFD2098675.1"/>
    <property type="molecule type" value="Genomic_DNA"/>
</dbReference>
<reference evidence="3" key="1">
    <citation type="journal article" date="2019" name="Int. J. Syst. Evol. Microbiol.">
        <title>The Global Catalogue of Microorganisms (GCM) 10K type strain sequencing project: providing services to taxonomists for standard genome sequencing and annotation.</title>
        <authorList>
            <consortium name="The Broad Institute Genomics Platform"/>
            <consortium name="The Broad Institute Genome Sequencing Center for Infectious Disease"/>
            <person name="Wu L."/>
            <person name="Ma J."/>
        </authorList>
    </citation>
    <scope>NUCLEOTIDE SEQUENCE [LARGE SCALE GENOMIC DNA]</scope>
    <source>
        <strain evidence="3">JCM 3389</strain>
    </source>
</reference>
<proteinExistence type="predicted"/>